<evidence type="ECO:0000256" key="10">
    <source>
        <dbReference type="ARBA" id="ARBA00023239"/>
    </source>
</evidence>
<dbReference type="SUPFAM" id="SSF46946">
    <property type="entry name" value="S13-like H2TH domain"/>
    <property type="match status" value="1"/>
</dbReference>
<dbReference type="Gene3D" id="3.20.190.10">
    <property type="entry name" value="MutM-like, N-terminal"/>
    <property type="match status" value="1"/>
</dbReference>
<dbReference type="CDD" id="cd08971">
    <property type="entry name" value="AcNei2_N"/>
    <property type="match status" value="1"/>
</dbReference>
<keyword evidence="10" id="KW-0456">Lyase</keyword>
<dbReference type="InterPro" id="IPR000214">
    <property type="entry name" value="Znf_DNA_glyclase/AP_lyase"/>
</dbReference>
<evidence type="ECO:0000256" key="12">
    <source>
        <dbReference type="ARBA" id="ARBA00023295"/>
    </source>
</evidence>
<evidence type="ECO:0000256" key="1">
    <source>
        <dbReference type="ARBA" id="ARBA00009409"/>
    </source>
</evidence>
<accession>A0ABV1P283</accession>
<comment type="similarity">
    <text evidence="1">Belongs to the FPG family.</text>
</comment>
<dbReference type="InterPro" id="IPR015886">
    <property type="entry name" value="H2TH_FPG"/>
</dbReference>
<feature type="region of interest" description="Disordered" evidence="14">
    <location>
        <begin position="271"/>
        <end position="292"/>
    </location>
</feature>
<dbReference type="SMART" id="SM00898">
    <property type="entry name" value="Fapy_DNA_glyco"/>
    <property type="match status" value="1"/>
</dbReference>
<name>A0ABV1P283_9ACTN</name>
<evidence type="ECO:0000256" key="5">
    <source>
        <dbReference type="ARBA" id="ARBA00022771"/>
    </source>
</evidence>
<evidence type="ECO:0000256" key="2">
    <source>
        <dbReference type="ARBA" id="ARBA00012720"/>
    </source>
</evidence>
<dbReference type="SUPFAM" id="SSF57716">
    <property type="entry name" value="Glucocorticoid receptor-like (DNA-binding domain)"/>
    <property type="match status" value="1"/>
</dbReference>
<keyword evidence="4" id="KW-0227">DNA damage</keyword>
<dbReference type="PROSITE" id="PS51066">
    <property type="entry name" value="ZF_FPG_2"/>
    <property type="match status" value="1"/>
</dbReference>
<keyword evidence="11" id="KW-0511">Multifunctional enzyme</keyword>
<protein>
    <recommendedName>
        <fullName evidence="2">DNA-(apurinic or apyrimidinic site) lyase</fullName>
        <ecNumber evidence="2">4.2.99.18</ecNumber>
    </recommendedName>
</protein>
<dbReference type="EC" id="4.2.99.18" evidence="2"/>
<dbReference type="Pfam" id="PF06831">
    <property type="entry name" value="H2TH"/>
    <property type="match status" value="1"/>
</dbReference>
<keyword evidence="7" id="KW-0862">Zinc</keyword>
<dbReference type="InterPro" id="IPR035937">
    <property type="entry name" value="FPG_N"/>
</dbReference>
<feature type="domain" description="FPG-type" evidence="15">
    <location>
        <begin position="231"/>
        <end position="270"/>
    </location>
</feature>
<evidence type="ECO:0000256" key="7">
    <source>
        <dbReference type="ARBA" id="ARBA00022833"/>
    </source>
</evidence>
<dbReference type="InterPro" id="IPR010979">
    <property type="entry name" value="Ribosomal_uS13-like_H2TH"/>
</dbReference>
<gene>
    <name evidence="17" type="ORF">V6R90_16455</name>
</gene>
<evidence type="ECO:0000256" key="3">
    <source>
        <dbReference type="ARBA" id="ARBA00022723"/>
    </source>
</evidence>
<dbReference type="EMBL" id="JBEGDP010000023">
    <property type="protein sequence ID" value="MEQ7848873.1"/>
    <property type="molecule type" value="Genomic_DNA"/>
</dbReference>
<evidence type="ECO:0000313" key="18">
    <source>
        <dbReference type="Proteomes" id="UP001482520"/>
    </source>
</evidence>
<comment type="caution">
    <text evidence="17">The sequence shown here is derived from an EMBL/GenBank/DDBJ whole genome shotgun (WGS) entry which is preliminary data.</text>
</comment>
<dbReference type="SMART" id="SM01232">
    <property type="entry name" value="H2TH"/>
    <property type="match status" value="1"/>
</dbReference>
<dbReference type="InterPro" id="IPR044090">
    <property type="entry name" value="Nei2_N"/>
</dbReference>
<keyword evidence="8" id="KW-0238">DNA-binding</keyword>
<evidence type="ECO:0000256" key="6">
    <source>
        <dbReference type="ARBA" id="ARBA00022801"/>
    </source>
</evidence>
<evidence type="ECO:0000259" key="15">
    <source>
        <dbReference type="PROSITE" id="PS51066"/>
    </source>
</evidence>
<dbReference type="SUPFAM" id="SSF81624">
    <property type="entry name" value="N-terminal domain of MutM-like DNA repair proteins"/>
    <property type="match status" value="1"/>
</dbReference>
<proteinExistence type="inferred from homology"/>
<evidence type="ECO:0000256" key="4">
    <source>
        <dbReference type="ARBA" id="ARBA00022763"/>
    </source>
</evidence>
<keyword evidence="18" id="KW-1185">Reference proteome</keyword>
<evidence type="ECO:0000256" key="13">
    <source>
        <dbReference type="PROSITE-ProRule" id="PRU00391"/>
    </source>
</evidence>
<evidence type="ECO:0000256" key="11">
    <source>
        <dbReference type="ARBA" id="ARBA00023268"/>
    </source>
</evidence>
<keyword evidence="3" id="KW-0479">Metal-binding</keyword>
<sequence>MPEGDSVHKLARRLEPTLLGRTIARSDLRVPRLATRDLAGREVRELATHGKHLLTRLGPGRDGSDDGVTLHSHLLMDGEWATTGPGKQLPRRMMPEVRVVLETDRGTTAWGLRLHQLDLVATRDEHRLIGHLGPDPLRADFDHDEAVRRLRAEPAVPLVSALLDQTKIAGLGNLWANELAFITGNSPWTPVGDLDVDRLVTNARRALRHSALVPGAYQVTTGSSRRGEDHWVSGRARKPCLRCGTTVLVVADLPDDPANRRTWWCPHCQPGPGPEARVPTPRSVRYGGGASA</sequence>
<dbReference type="Gene3D" id="1.10.8.50">
    <property type="match status" value="1"/>
</dbReference>
<dbReference type="InterPro" id="IPR012319">
    <property type="entry name" value="FPG_cat"/>
</dbReference>
<dbReference type="RefSeq" id="WP_349805296.1">
    <property type="nucleotide sequence ID" value="NZ_JBEGDP010000023.1"/>
</dbReference>
<dbReference type="PANTHER" id="PTHR42697">
    <property type="entry name" value="ENDONUCLEASE 8"/>
    <property type="match status" value="1"/>
</dbReference>
<dbReference type="Pfam" id="PF01149">
    <property type="entry name" value="Fapy_DNA_glyco"/>
    <property type="match status" value="1"/>
</dbReference>
<reference evidence="17 18" key="1">
    <citation type="submission" date="2024-02" db="EMBL/GenBank/DDBJ databases">
        <title>Full genome sequence of Nocardioides kribbensis.</title>
        <authorList>
            <person name="Poletto B.L."/>
            <person name="Silva G."/>
            <person name="Galante D."/>
            <person name="Campos K.R."/>
            <person name="Santos M.B.N."/>
            <person name="Sacchi C.T."/>
        </authorList>
    </citation>
    <scope>NUCLEOTIDE SEQUENCE [LARGE SCALE GENOMIC DNA]</scope>
    <source>
        <strain evidence="17 18">O4R</strain>
    </source>
</reference>
<dbReference type="PANTHER" id="PTHR42697:SF1">
    <property type="entry name" value="ENDONUCLEASE 8"/>
    <property type="match status" value="1"/>
</dbReference>
<dbReference type="Proteomes" id="UP001482520">
    <property type="component" value="Unassembled WGS sequence"/>
</dbReference>
<organism evidence="17 18">
    <name type="scientific">Nocardioides kribbensis</name>
    <dbReference type="NCBI Taxonomy" id="305517"/>
    <lineage>
        <taxon>Bacteria</taxon>
        <taxon>Bacillati</taxon>
        <taxon>Actinomycetota</taxon>
        <taxon>Actinomycetes</taxon>
        <taxon>Propionibacteriales</taxon>
        <taxon>Nocardioidaceae</taxon>
        <taxon>Nocardioides</taxon>
    </lineage>
</organism>
<evidence type="ECO:0000256" key="8">
    <source>
        <dbReference type="ARBA" id="ARBA00023125"/>
    </source>
</evidence>
<evidence type="ECO:0000313" key="17">
    <source>
        <dbReference type="EMBL" id="MEQ7848873.1"/>
    </source>
</evidence>
<keyword evidence="12" id="KW-0326">Glycosidase</keyword>
<evidence type="ECO:0000259" key="16">
    <source>
        <dbReference type="PROSITE" id="PS51068"/>
    </source>
</evidence>
<evidence type="ECO:0000256" key="14">
    <source>
        <dbReference type="SAM" id="MobiDB-lite"/>
    </source>
</evidence>
<keyword evidence="5 13" id="KW-0863">Zinc-finger</keyword>
<keyword evidence="6" id="KW-0378">Hydrolase</keyword>
<evidence type="ECO:0000256" key="9">
    <source>
        <dbReference type="ARBA" id="ARBA00023204"/>
    </source>
</evidence>
<dbReference type="PROSITE" id="PS51068">
    <property type="entry name" value="FPG_CAT"/>
    <property type="match status" value="1"/>
</dbReference>
<keyword evidence="9" id="KW-0234">DNA repair</keyword>
<feature type="domain" description="Formamidopyrimidine-DNA glycosylase catalytic" evidence="16">
    <location>
        <begin position="2"/>
        <end position="106"/>
    </location>
</feature>